<reference evidence="2 3" key="1">
    <citation type="journal article" date="2013" name="PLoS Genet.">
        <title>Comparative genome structure, secondary metabolite, and effector coding capacity across Cochliobolus pathogens.</title>
        <authorList>
            <person name="Condon B.J."/>
            <person name="Leng Y."/>
            <person name="Wu D."/>
            <person name="Bushley K.E."/>
            <person name="Ohm R.A."/>
            <person name="Otillar R."/>
            <person name="Martin J."/>
            <person name="Schackwitz W."/>
            <person name="Grimwood J."/>
            <person name="MohdZainudin N."/>
            <person name="Xue C."/>
            <person name="Wang R."/>
            <person name="Manning V.A."/>
            <person name="Dhillon B."/>
            <person name="Tu Z.J."/>
            <person name="Steffenson B.J."/>
            <person name="Salamov A."/>
            <person name="Sun H."/>
            <person name="Lowry S."/>
            <person name="LaButti K."/>
            <person name="Han J."/>
            <person name="Copeland A."/>
            <person name="Lindquist E."/>
            <person name="Barry K."/>
            <person name="Schmutz J."/>
            <person name="Baker S.E."/>
            <person name="Ciuffetti L.M."/>
            <person name="Grigoriev I.V."/>
            <person name="Zhong S."/>
            <person name="Turgeon B.G."/>
        </authorList>
    </citation>
    <scope>NUCLEOTIDE SEQUENCE [LARGE SCALE GENOMIC DNA]</scope>
    <source>
        <strain evidence="2 3">ATCC 44560</strain>
    </source>
</reference>
<dbReference type="RefSeq" id="XP_007691743.1">
    <property type="nucleotide sequence ID" value="XM_007693553.1"/>
</dbReference>
<protein>
    <submittedName>
        <fullName evidence="2">Uncharacterized protein</fullName>
    </submittedName>
</protein>
<accession>W6YW36</accession>
<sequence>MYHRPKKAYRPSSYENAHTSDGKRRHSDQATYCCCSPPAQARLMRFSIPVDFSVVGLPKQKH</sequence>
<proteinExistence type="predicted"/>
<dbReference type="Proteomes" id="UP000054032">
    <property type="component" value="Unassembled WGS sequence"/>
</dbReference>
<name>W6YW36_COCMI</name>
<evidence type="ECO:0000313" key="2">
    <source>
        <dbReference type="EMBL" id="EUC41753.1"/>
    </source>
</evidence>
<evidence type="ECO:0000313" key="3">
    <source>
        <dbReference type="Proteomes" id="UP000054032"/>
    </source>
</evidence>
<organism evidence="2 3">
    <name type="scientific">Bipolaris oryzae ATCC 44560</name>
    <dbReference type="NCBI Taxonomy" id="930090"/>
    <lineage>
        <taxon>Eukaryota</taxon>
        <taxon>Fungi</taxon>
        <taxon>Dikarya</taxon>
        <taxon>Ascomycota</taxon>
        <taxon>Pezizomycotina</taxon>
        <taxon>Dothideomycetes</taxon>
        <taxon>Pleosporomycetidae</taxon>
        <taxon>Pleosporales</taxon>
        <taxon>Pleosporineae</taxon>
        <taxon>Pleosporaceae</taxon>
        <taxon>Bipolaris</taxon>
    </lineage>
</organism>
<gene>
    <name evidence="2" type="ORF">COCMIDRAFT_105363</name>
</gene>
<feature type="region of interest" description="Disordered" evidence="1">
    <location>
        <begin position="1"/>
        <end position="31"/>
    </location>
</feature>
<dbReference type="EMBL" id="KI964088">
    <property type="protein sequence ID" value="EUC41753.1"/>
    <property type="molecule type" value="Genomic_DNA"/>
</dbReference>
<dbReference type="AlphaFoldDB" id="W6YW36"/>
<dbReference type="HOGENOM" id="CLU_2903865_0_0_1"/>
<evidence type="ECO:0000256" key="1">
    <source>
        <dbReference type="SAM" id="MobiDB-lite"/>
    </source>
</evidence>
<dbReference type="KEGG" id="bor:COCMIDRAFT_105363"/>
<dbReference type="GeneID" id="19118672"/>
<keyword evidence="3" id="KW-1185">Reference proteome</keyword>